<dbReference type="Pfam" id="PF00134">
    <property type="entry name" value="Cyclin_N"/>
    <property type="match status" value="1"/>
</dbReference>
<dbReference type="GO" id="GO:0006357">
    <property type="term" value="P:regulation of transcription by RNA polymerase II"/>
    <property type="evidence" value="ECO:0007669"/>
    <property type="project" value="InterPro"/>
</dbReference>
<dbReference type="InterPro" id="IPR006671">
    <property type="entry name" value="Cyclin_N"/>
</dbReference>
<reference evidence="6" key="2">
    <citation type="submission" date="2020-10" db="UniProtKB">
        <authorList>
            <consortium name="WormBaseParasite"/>
        </authorList>
    </citation>
    <scope>IDENTIFICATION</scope>
</reference>
<dbReference type="GO" id="GO:0016538">
    <property type="term" value="F:cyclin-dependent protein serine/threonine kinase regulator activity"/>
    <property type="evidence" value="ECO:0007669"/>
    <property type="project" value="InterPro"/>
</dbReference>
<evidence type="ECO:0000256" key="2">
    <source>
        <dbReference type="RuleBase" id="RU000383"/>
    </source>
</evidence>
<protein>
    <submittedName>
        <fullName evidence="6">CYCLIN domain-containing protein</fullName>
    </submittedName>
</protein>
<dbReference type="SUPFAM" id="SSF47954">
    <property type="entry name" value="Cyclin-like"/>
    <property type="match status" value="2"/>
</dbReference>
<feature type="region of interest" description="Disordered" evidence="3">
    <location>
        <begin position="360"/>
        <end position="494"/>
    </location>
</feature>
<evidence type="ECO:0000313" key="5">
    <source>
        <dbReference type="Proteomes" id="UP000492821"/>
    </source>
</evidence>
<dbReference type="InterPro" id="IPR013763">
    <property type="entry name" value="Cyclin-like_dom"/>
</dbReference>
<feature type="compositionally biased region" description="Basic and acidic residues" evidence="3">
    <location>
        <begin position="403"/>
        <end position="427"/>
    </location>
</feature>
<dbReference type="Gene3D" id="1.10.472.10">
    <property type="entry name" value="Cyclin-like"/>
    <property type="match status" value="2"/>
</dbReference>
<evidence type="ECO:0000313" key="6">
    <source>
        <dbReference type="WBParaSite" id="Pan_g15020.t1"/>
    </source>
</evidence>
<sequence length="494" mass="56376">MSRKPYRPPFPTSRELMLKPGFHRPGGSTTPANRSIPPVSRRQPTTDAPSSSTATQPQPSTVWPDDYKVVSTFMFTKECLESTPSLRYHGITPEEEMQLRLIGTVWIKELYLRINVRYKNLQNAPRISVRASCVAMIYFHRFYMYHSFGIFDPTHIATAALFLATKCEECPNFVKHFIGPLYNVSFPHDTDPLEPEDRKILEDLITSMETHILQTLAFELQPKLCHLVVIETPLFNQKDMKQELKDLSGKLQLAGWKICIDIYQYTTLCLRYTEKTLAAAAIFAASSYIGVKLNTAYGNDWLEKVDPDTDFATVVAITVELTKSYEKYSDLFPRLPNARNPASDVVSDALQAEEFRCATNAAANNSDRNDESSMSRQSRFDAPSSSQSRQHSVSQSRERHHSSRSEKEGKSDRHSHSRHDSIGDRQPKDRHREHKSDRHQRESNGAGDYRHHSGPAPAYHPGNLNVREKADSLQQFALNTRQQHHEDKEEGEIE</sequence>
<accession>A0A7E4V1E2</accession>
<evidence type="ECO:0000256" key="3">
    <source>
        <dbReference type="SAM" id="MobiDB-lite"/>
    </source>
</evidence>
<dbReference type="AlphaFoldDB" id="A0A7E4V1E2"/>
<dbReference type="WBParaSite" id="Pan_g15020.t1">
    <property type="protein sequence ID" value="Pan_g15020.t1"/>
    <property type="gene ID" value="Pan_g15020"/>
</dbReference>
<organism evidence="5 6">
    <name type="scientific">Panagrellus redivivus</name>
    <name type="common">Microworm</name>
    <dbReference type="NCBI Taxonomy" id="6233"/>
    <lineage>
        <taxon>Eukaryota</taxon>
        <taxon>Metazoa</taxon>
        <taxon>Ecdysozoa</taxon>
        <taxon>Nematoda</taxon>
        <taxon>Chromadorea</taxon>
        <taxon>Rhabditida</taxon>
        <taxon>Tylenchina</taxon>
        <taxon>Panagrolaimomorpha</taxon>
        <taxon>Panagrolaimoidea</taxon>
        <taxon>Panagrolaimidae</taxon>
        <taxon>Panagrellus</taxon>
    </lineage>
</organism>
<reference evidence="5" key="1">
    <citation type="journal article" date="2013" name="Genetics">
        <title>The draft genome and transcriptome of Panagrellus redivivus are shaped by the harsh demands of a free-living lifestyle.</title>
        <authorList>
            <person name="Srinivasan J."/>
            <person name="Dillman A.R."/>
            <person name="Macchietto M.G."/>
            <person name="Heikkinen L."/>
            <person name="Lakso M."/>
            <person name="Fracchia K.M."/>
            <person name="Antoshechkin I."/>
            <person name="Mortazavi A."/>
            <person name="Wong G."/>
            <person name="Sternberg P.W."/>
        </authorList>
    </citation>
    <scope>NUCLEOTIDE SEQUENCE [LARGE SCALE GENOMIC DNA]</scope>
    <source>
        <strain evidence="5">MT8872</strain>
    </source>
</reference>
<feature type="region of interest" description="Disordered" evidence="3">
    <location>
        <begin position="1"/>
        <end position="60"/>
    </location>
</feature>
<proteinExistence type="inferred from homology"/>
<dbReference type="Proteomes" id="UP000492821">
    <property type="component" value="Unassembled WGS sequence"/>
</dbReference>
<dbReference type="PANTHER" id="PTHR10026">
    <property type="entry name" value="CYCLIN"/>
    <property type="match status" value="1"/>
</dbReference>
<dbReference type="InterPro" id="IPR043198">
    <property type="entry name" value="Cyclin/Ssn8"/>
</dbReference>
<feature type="compositionally biased region" description="Polar residues" evidence="3">
    <location>
        <begin position="472"/>
        <end position="481"/>
    </location>
</feature>
<evidence type="ECO:0000259" key="4">
    <source>
        <dbReference type="SMART" id="SM00385"/>
    </source>
</evidence>
<feature type="compositionally biased region" description="Low complexity" evidence="3">
    <location>
        <begin position="384"/>
        <end position="395"/>
    </location>
</feature>
<evidence type="ECO:0000256" key="1">
    <source>
        <dbReference type="ARBA" id="ARBA00023127"/>
    </source>
</evidence>
<dbReference type="SMART" id="SM00385">
    <property type="entry name" value="CYCLIN"/>
    <property type="match status" value="1"/>
</dbReference>
<dbReference type="InterPro" id="IPR036915">
    <property type="entry name" value="Cyclin-like_sf"/>
</dbReference>
<feature type="domain" description="Cyclin-like" evidence="4">
    <location>
        <begin position="105"/>
        <end position="214"/>
    </location>
</feature>
<comment type="similarity">
    <text evidence="2">Belongs to the cyclin family.</text>
</comment>
<keyword evidence="1 2" id="KW-0195">Cyclin</keyword>
<feature type="compositionally biased region" description="Low complexity" evidence="3">
    <location>
        <begin position="43"/>
        <end position="60"/>
    </location>
</feature>
<keyword evidence="5" id="KW-1185">Reference proteome</keyword>
<name>A0A7E4V1E2_PANRE</name>